<proteinExistence type="predicted"/>
<evidence type="ECO:0000256" key="1">
    <source>
        <dbReference type="ARBA" id="ARBA00001946"/>
    </source>
</evidence>
<dbReference type="AlphaFoldDB" id="A0AAE3VZ64"/>
<keyword evidence="2 4" id="KW-0378">Hydrolase</keyword>
<dbReference type="InterPro" id="IPR023214">
    <property type="entry name" value="HAD_sf"/>
</dbReference>
<dbReference type="PRINTS" id="PR00413">
    <property type="entry name" value="HADHALOGNASE"/>
</dbReference>
<dbReference type="InterPro" id="IPR036412">
    <property type="entry name" value="HAD-like_sf"/>
</dbReference>
<sequence length="247" mass="26656">MLIRPRALLLDFHGVIGHAEARPGREDAFIEVLARIAGPSVPVERVRADHTAARAAYRAWRDAMSRPSAPPELSQQEFWGEYVAADWPSAARTAVRDSAEVLSRLWLIDNNDWTLLPGVVDLVRTAVDAGLPVAVVSNTLCGAAFREIIAASPLDGAFGAEIYSDEVGVRKPNPAILKHAADRLGVDLAHAWFAGDKLDRDVLCGRRAGVGATILMSPEPIPHPSITPHTNVADAEALRTLLQAYLT</sequence>
<evidence type="ECO:0000256" key="3">
    <source>
        <dbReference type="ARBA" id="ARBA00022842"/>
    </source>
</evidence>
<dbReference type="Gene3D" id="3.40.50.1000">
    <property type="entry name" value="HAD superfamily/HAD-like"/>
    <property type="match status" value="1"/>
</dbReference>
<dbReference type="PANTHER" id="PTHR46470">
    <property type="entry name" value="N-ACYLNEURAMINATE-9-PHOSPHATASE"/>
    <property type="match status" value="1"/>
</dbReference>
<dbReference type="SFLD" id="SFLDG01129">
    <property type="entry name" value="C1.5:_HAD__Beta-PGM__Phosphata"/>
    <property type="match status" value="1"/>
</dbReference>
<dbReference type="GO" id="GO:0044281">
    <property type="term" value="P:small molecule metabolic process"/>
    <property type="evidence" value="ECO:0007669"/>
    <property type="project" value="UniProtKB-ARBA"/>
</dbReference>
<dbReference type="Pfam" id="PF00702">
    <property type="entry name" value="Hydrolase"/>
    <property type="match status" value="1"/>
</dbReference>
<accession>A0AAE3VZ64</accession>
<dbReference type="InterPro" id="IPR006439">
    <property type="entry name" value="HAD-SF_hydro_IA"/>
</dbReference>
<dbReference type="InterPro" id="IPR051400">
    <property type="entry name" value="HAD-like_hydrolase"/>
</dbReference>
<dbReference type="RefSeq" id="WP_307238388.1">
    <property type="nucleotide sequence ID" value="NZ_JAUSUZ010000001.1"/>
</dbReference>
<comment type="caution">
    <text evidence="4">The sequence shown here is derived from an EMBL/GenBank/DDBJ whole genome shotgun (WGS) entry which is preliminary data.</text>
</comment>
<dbReference type="GO" id="GO:0016787">
    <property type="term" value="F:hydrolase activity"/>
    <property type="evidence" value="ECO:0007669"/>
    <property type="project" value="UniProtKB-KW"/>
</dbReference>
<keyword evidence="5" id="KW-1185">Reference proteome</keyword>
<dbReference type="SFLD" id="SFLDS00003">
    <property type="entry name" value="Haloacid_Dehalogenase"/>
    <property type="match status" value="1"/>
</dbReference>
<dbReference type="SUPFAM" id="SSF56784">
    <property type="entry name" value="HAD-like"/>
    <property type="match status" value="1"/>
</dbReference>
<evidence type="ECO:0000313" key="5">
    <source>
        <dbReference type="Proteomes" id="UP001240236"/>
    </source>
</evidence>
<evidence type="ECO:0000313" key="4">
    <source>
        <dbReference type="EMBL" id="MDQ0365650.1"/>
    </source>
</evidence>
<comment type="cofactor">
    <cofactor evidence="1">
        <name>Mg(2+)</name>
        <dbReference type="ChEBI" id="CHEBI:18420"/>
    </cofactor>
</comment>
<protein>
    <submittedName>
        <fullName evidence="4">HAD superfamily hydrolase (TIGR01549 family)</fullName>
    </submittedName>
</protein>
<reference evidence="4 5" key="1">
    <citation type="submission" date="2023-07" db="EMBL/GenBank/DDBJ databases">
        <title>Sequencing the genomes of 1000 actinobacteria strains.</title>
        <authorList>
            <person name="Klenk H.-P."/>
        </authorList>
    </citation>
    <scope>NUCLEOTIDE SEQUENCE [LARGE SCALE GENOMIC DNA]</scope>
    <source>
        <strain evidence="4 5">DSM 44709</strain>
    </source>
</reference>
<name>A0AAE3VZ64_9ACTN</name>
<dbReference type="Proteomes" id="UP001240236">
    <property type="component" value="Unassembled WGS sequence"/>
</dbReference>
<gene>
    <name evidence="4" type="ORF">J2S42_002319</name>
</gene>
<keyword evidence="3" id="KW-0460">Magnesium</keyword>
<organism evidence="4 5">
    <name type="scientific">Catenuloplanes indicus</name>
    <dbReference type="NCBI Taxonomy" id="137267"/>
    <lineage>
        <taxon>Bacteria</taxon>
        <taxon>Bacillati</taxon>
        <taxon>Actinomycetota</taxon>
        <taxon>Actinomycetes</taxon>
        <taxon>Micromonosporales</taxon>
        <taxon>Micromonosporaceae</taxon>
        <taxon>Catenuloplanes</taxon>
    </lineage>
</organism>
<evidence type="ECO:0000256" key="2">
    <source>
        <dbReference type="ARBA" id="ARBA00022801"/>
    </source>
</evidence>
<dbReference type="EMBL" id="JAUSUZ010000001">
    <property type="protein sequence ID" value="MDQ0365650.1"/>
    <property type="molecule type" value="Genomic_DNA"/>
</dbReference>
<dbReference type="NCBIfam" id="TIGR01549">
    <property type="entry name" value="HAD-SF-IA-v1"/>
    <property type="match status" value="1"/>
</dbReference>